<dbReference type="InterPro" id="IPR015943">
    <property type="entry name" value="WD40/YVTN_repeat-like_dom_sf"/>
</dbReference>
<dbReference type="SMART" id="SM00320">
    <property type="entry name" value="WD40"/>
    <property type="match status" value="7"/>
</dbReference>
<evidence type="ECO:0000256" key="1">
    <source>
        <dbReference type="PROSITE-ProRule" id="PRU00221"/>
    </source>
</evidence>
<gene>
    <name evidence="2" type="ORF">K2173_028125</name>
</gene>
<evidence type="ECO:0000313" key="3">
    <source>
        <dbReference type="Proteomes" id="UP001159364"/>
    </source>
</evidence>
<feature type="repeat" description="WD" evidence="1">
    <location>
        <begin position="222"/>
        <end position="252"/>
    </location>
</feature>
<dbReference type="PROSITE" id="PS50082">
    <property type="entry name" value="WD_REPEATS_2"/>
    <property type="match status" value="5"/>
</dbReference>
<organism evidence="2 3">
    <name type="scientific">Erythroxylum novogranatense</name>
    <dbReference type="NCBI Taxonomy" id="1862640"/>
    <lineage>
        <taxon>Eukaryota</taxon>
        <taxon>Viridiplantae</taxon>
        <taxon>Streptophyta</taxon>
        <taxon>Embryophyta</taxon>
        <taxon>Tracheophyta</taxon>
        <taxon>Spermatophyta</taxon>
        <taxon>Magnoliopsida</taxon>
        <taxon>eudicotyledons</taxon>
        <taxon>Gunneridae</taxon>
        <taxon>Pentapetalae</taxon>
        <taxon>rosids</taxon>
        <taxon>fabids</taxon>
        <taxon>Malpighiales</taxon>
        <taxon>Erythroxylaceae</taxon>
        <taxon>Erythroxylum</taxon>
    </lineage>
</organism>
<dbReference type="FunFam" id="2.130.10.10:FF:000775">
    <property type="entry name" value="BnaA09g28200D protein"/>
    <property type="match status" value="1"/>
</dbReference>
<sequence length="399" mass="43923">MGIMPYEESGHQLECNFQSNSNNRQPNLLSPCSEPSLPPFHSFTSQSSRSYLQALHCHCVTTLKGHTSYVSSLTVAGKFLYSGSSNKEIRTWKINPLNSSVEHVVSTGEGAVKCLVVLADKVFSAHQDHKIRVWKLTSHEPDEQKYTRFATLPTFGDRASKILLPKNQVKIRRHKTCTWVHHVDTVSALALSRDESLLYSVSWDRTLKIWRTSDFKCMESIANAHDDAINAVASSNDGDVYTGSADKKIKVWRKIQGAQKLSHVATLEKHNSGINALALNSDASVLFSGACDGSIMVWQKDDGGNMGAVGALRGHTQSILCLVVVLDLVCSGSADSTVRIWRGLGRDYCCLAELEGHKAPVKCLAASFDRYDQSNSSFVVYSGSLDCDIKVWQISSPLL</sequence>
<dbReference type="InterPro" id="IPR036322">
    <property type="entry name" value="WD40_repeat_dom_sf"/>
</dbReference>
<dbReference type="EMBL" id="JAIWQS010000002">
    <property type="protein sequence ID" value="KAJ8772948.1"/>
    <property type="molecule type" value="Genomic_DNA"/>
</dbReference>
<evidence type="ECO:0000313" key="2">
    <source>
        <dbReference type="EMBL" id="KAJ8772948.1"/>
    </source>
</evidence>
<feature type="repeat" description="WD" evidence="1">
    <location>
        <begin position="312"/>
        <end position="341"/>
    </location>
</feature>
<keyword evidence="1" id="KW-0853">WD repeat</keyword>
<dbReference type="Gene3D" id="2.130.10.10">
    <property type="entry name" value="YVTN repeat-like/Quinoprotein amine dehydrogenase"/>
    <property type="match status" value="3"/>
</dbReference>
<dbReference type="CDD" id="cd00200">
    <property type="entry name" value="WD40"/>
    <property type="match status" value="1"/>
</dbReference>
<keyword evidence="3" id="KW-1185">Reference proteome</keyword>
<accession>A0AAV8U183</accession>
<name>A0AAV8U183_9ROSI</name>
<dbReference type="PANTHER" id="PTHR22844">
    <property type="entry name" value="F-BOX AND WD40 DOMAIN PROTEIN"/>
    <property type="match status" value="1"/>
</dbReference>
<comment type="caution">
    <text evidence="2">The sequence shown here is derived from an EMBL/GenBank/DDBJ whole genome shotgun (WGS) entry which is preliminary data.</text>
</comment>
<dbReference type="PROSITE" id="PS50294">
    <property type="entry name" value="WD_REPEATS_REGION"/>
    <property type="match status" value="3"/>
</dbReference>
<dbReference type="AlphaFoldDB" id="A0AAV8U183"/>
<feature type="repeat" description="WD" evidence="1">
    <location>
        <begin position="179"/>
        <end position="220"/>
    </location>
</feature>
<dbReference type="InterPro" id="IPR001680">
    <property type="entry name" value="WD40_rpt"/>
</dbReference>
<dbReference type="InterPro" id="IPR045182">
    <property type="entry name" value="JINGUBANG-like"/>
</dbReference>
<dbReference type="PANTHER" id="PTHR22844:SF331">
    <property type="entry name" value="SIMILARITY TO GTP-BINDING REGULATORY PROTEIN AND WD-REPEAT PROTEIN"/>
    <property type="match status" value="1"/>
</dbReference>
<proteinExistence type="predicted"/>
<feature type="repeat" description="WD" evidence="1">
    <location>
        <begin position="267"/>
        <end position="299"/>
    </location>
</feature>
<dbReference type="SUPFAM" id="SSF50978">
    <property type="entry name" value="WD40 repeat-like"/>
    <property type="match status" value="1"/>
</dbReference>
<dbReference type="Pfam" id="PF00400">
    <property type="entry name" value="WD40"/>
    <property type="match status" value="6"/>
</dbReference>
<feature type="repeat" description="WD" evidence="1">
    <location>
        <begin position="63"/>
        <end position="95"/>
    </location>
</feature>
<dbReference type="Proteomes" id="UP001159364">
    <property type="component" value="Linkage Group LG02"/>
</dbReference>
<protein>
    <submittedName>
        <fullName evidence="2">Uncharacterized protein</fullName>
    </submittedName>
</protein>
<reference evidence="2 3" key="1">
    <citation type="submission" date="2021-09" db="EMBL/GenBank/DDBJ databases">
        <title>Genomic insights and catalytic innovation underlie evolution of tropane alkaloids biosynthesis.</title>
        <authorList>
            <person name="Wang Y.-J."/>
            <person name="Tian T."/>
            <person name="Huang J.-P."/>
            <person name="Huang S.-X."/>
        </authorList>
    </citation>
    <scope>NUCLEOTIDE SEQUENCE [LARGE SCALE GENOMIC DNA]</scope>
    <source>
        <strain evidence="2">KIB-2018</strain>
        <tissue evidence="2">Leaf</tissue>
    </source>
</reference>